<evidence type="ECO:0000256" key="11">
    <source>
        <dbReference type="ARBA" id="ARBA00039737"/>
    </source>
</evidence>
<dbReference type="InterPro" id="IPR023214">
    <property type="entry name" value="HAD_sf"/>
</dbReference>
<evidence type="ECO:0000256" key="10">
    <source>
        <dbReference type="ARBA" id="ARBA00038981"/>
    </source>
</evidence>
<keyword evidence="6" id="KW-0378">Hydrolase</keyword>
<sequence>MAALRPCRHNNGTGLGEERARRAGVPDAGGRCRSTVPRLPPVTPEPRAPAERSLSSYRRVTAALPNALPNEPRGAPANSSARGAGPRAGRPMRAQRAGRHRRRRAGGREGTPGARSRRGGRGRRRRRPMGTLSVLSAANGEARGAGGAANGDRGALGPGGVAIADAMSAPARLVGEVGRAVLADVDTLLFDCDGVLWRGEAAVSGAAAALGRLAAAGKRLYYVTNNSGRTRAAYTEKLRRLGFPPAEPRHIFSSAFCAARYLREALPPGAAAYVLGSPALAAELEAVGIPHLGPGPAALPGPAPADWVQAPLDPAVRAVLVGFDEHFSYAKLCQALRYLMRGGPDCLLVGTNRDHRLPLEGGAAIPGTGCLVKAVETAAEREAFIVGKPNRFMFDCVASEFDVDPGRTIMVGDRLDTDILMGNDCHLTTLLTLTGVTTLDEVRGHQDSDCPARHRLVPDYYVDSIADLLQDRRATAHFPAPSRTFWIILSVALLFFAVVGVIVMGVLSFSPSSAQAGSQLIRVTLQGQQDPLRNQTAVVDKARSTVTYYITSQSNRSAVVLYDSRNGYVCYKPLEQRTCYLRRMDPWDLQTLQTALNTSEHSAEQLLHHNNQTKFYREFLGIVAGEQVDARGLGEAVQTLCEQTSIFWVRRGQGPGRQRLIYLCIDICFPSNICVSICFYYLPE</sequence>
<dbReference type="NCBIfam" id="TIGR01452">
    <property type="entry name" value="PGP_euk"/>
    <property type="match status" value="1"/>
</dbReference>
<dbReference type="Pfam" id="PF13242">
    <property type="entry name" value="Hydrolase_like"/>
    <property type="match status" value="1"/>
</dbReference>
<keyword evidence="19" id="KW-1133">Transmembrane helix</keyword>
<evidence type="ECO:0000256" key="19">
    <source>
        <dbReference type="SAM" id="Phobius"/>
    </source>
</evidence>
<reference evidence="21" key="2">
    <citation type="submission" date="2025-08" db="UniProtKB">
        <authorList>
            <consortium name="Ensembl"/>
        </authorList>
    </citation>
    <scope>IDENTIFICATION</scope>
</reference>
<dbReference type="InterPro" id="IPR036412">
    <property type="entry name" value="HAD-like_sf"/>
</dbReference>
<evidence type="ECO:0000259" key="20">
    <source>
        <dbReference type="PROSITE" id="PS50869"/>
    </source>
</evidence>
<dbReference type="Proteomes" id="UP000694553">
    <property type="component" value="Unassembled WGS sequence"/>
</dbReference>
<dbReference type="GO" id="GO:0004725">
    <property type="term" value="F:protein tyrosine phosphatase activity"/>
    <property type="evidence" value="ECO:0007669"/>
    <property type="project" value="UniProtKB-EC"/>
</dbReference>
<dbReference type="InterPro" id="IPR006349">
    <property type="entry name" value="PGP_euk"/>
</dbReference>
<dbReference type="GO" id="GO:0043136">
    <property type="term" value="F:sn-glycerol 3-phosphatase activity"/>
    <property type="evidence" value="ECO:0007669"/>
    <property type="project" value="TreeGrafter"/>
</dbReference>
<evidence type="ECO:0000256" key="13">
    <source>
        <dbReference type="ARBA" id="ARBA00042942"/>
    </source>
</evidence>
<gene>
    <name evidence="21" type="primary">BRICD5</name>
</gene>
<dbReference type="PROSITE" id="PS50869">
    <property type="entry name" value="BRICHOS"/>
    <property type="match status" value="1"/>
</dbReference>
<keyword evidence="5" id="KW-0479">Metal-binding</keyword>
<keyword evidence="8" id="KW-1015">Disulfide bond</keyword>
<comment type="catalytic activity">
    <reaction evidence="15">
        <text>sn-glycerol 1-phosphate + H2O = glycerol + phosphate</text>
        <dbReference type="Rhea" id="RHEA:46084"/>
        <dbReference type="ChEBI" id="CHEBI:15377"/>
        <dbReference type="ChEBI" id="CHEBI:17754"/>
        <dbReference type="ChEBI" id="CHEBI:43474"/>
        <dbReference type="ChEBI" id="CHEBI:57685"/>
        <dbReference type="EC" id="3.1.3.21"/>
    </reaction>
</comment>
<protein>
    <recommendedName>
        <fullName evidence="11">Glycerol-3-phosphate phosphatase</fullName>
        <ecNumber evidence="10">3.1.3.21</ecNumber>
        <ecNumber evidence="4">3.1.3.48</ecNumber>
    </recommendedName>
    <alternativeName>
        <fullName evidence="13">Aspartate-based ubiquitous Mg(2+)-dependent phosphatase</fullName>
    </alternativeName>
    <alternativeName>
        <fullName evidence="12">Phosphoglycolate phosphatase</fullName>
    </alternativeName>
</protein>
<dbReference type="Gene3D" id="3.40.50.1000">
    <property type="entry name" value="HAD superfamily/HAD-like"/>
    <property type="match status" value="2"/>
</dbReference>
<proteinExistence type="inferred from homology"/>
<accession>A0A8C3GS53</accession>
<dbReference type="InterPro" id="IPR006357">
    <property type="entry name" value="HAD-SF_hydro_IIA"/>
</dbReference>
<evidence type="ECO:0000256" key="1">
    <source>
        <dbReference type="ARBA" id="ARBA00001946"/>
    </source>
</evidence>
<dbReference type="GO" id="GO:0005737">
    <property type="term" value="C:cytoplasm"/>
    <property type="evidence" value="ECO:0007669"/>
    <property type="project" value="TreeGrafter"/>
</dbReference>
<keyword evidence="9" id="KW-0119">Carbohydrate metabolism</keyword>
<dbReference type="GO" id="GO:0006650">
    <property type="term" value="P:glycerophospholipid metabolic process"/>
    <property type="evidence" value="ECO:0007669"/>
    <property type="project" value="UniProtKB-ARBA"/>
</dbReference>
<dbReference type="OMA" id="DQENIHT"/>
<comment type="catalytic activity">
    <reaction evidence="16">
        <text>O-phospho-L-tyrosyl-[protein] + H2O = L-tyrosyl-[protein] + phosphate</text>
        <dbReference type="Rhea" id="RHEA:10684"/>
        <dbReference type="Rhea" id="RHEA-COMP:10136"/>
        <dbReference type="Rhea" id="RHEA-COMP:20101"/>
        <dbReference type="ChEBI" id="CHEBI:15377"/>
        <dbReference type="ChEBI" id="CHEBI:43474"/>
        <dbReference type="ChEBI" id="CHEBI:46858"/>
        <dbReference type="ChEBI" id="CHEBI:61978"/>
        <dbReference type="EC" id="3.1.3.48"/>
    </reaction>
</comment>
<dbReference type="Pfam" id="PF04089">
    <property type="entry name" value="BRICHOS"/>
    <property type="match status" value="1"/>
</dbReference>
<evidence type="ECO:0000256" key="2">
    <source>
        <dbReference type="ARBA" id="ARBA00006171"/>
    </source>
</evidence>
<evidence type="ECO:0000256" key="8">
    <source>
        <dbReference type="ARBA" id="ARBA00023157"/>
    </source>
</evidence>
<evidence type="ECO:0000256" key="3">
    <source>
        <dbReference type="ARBA" id="ARBA00011738"/>
    </source>
</evidence>
<dbReference type="GO" id="GO:0006114">
    <property type="term" value="P:glycerol biosynthetic process"/>
    <property type="evidence" value="ECO:0007669"/>
    <property type="project" value="UniProtKB-ARBA"/>
</dbReference>
<dbReference type="GO" id="GO:0046872">
    <property type="term" value="F:metal ion binding"/>
    <property type="evidence" value="ECO:0007669"/>
    <property type="project" value="UniProtKB-KW"/>
</dbReference>
<reference evidence="22" key="1">
    <citation type="submission" date="2019-10" db="EMBL/GenBank/DDBJ databases">
        <title>Corvus moneduloides (New Caledonian crow) genome, bCorMon1, primary haplotype.</title>
        <authorList>
            <person name="Rutz C."/>
            <person name="Fungtammasan C."/>
            <person name="Mountcastle J."/>
            <person name="Formenti G."/>
            <person name="Chow W."/>
            <person name="Howe K."/>
            <person name="Steele M.P."/>
            <person name="Fernandes J."/>
            <person name="Gilbert M.T.P."/>
            <person name="Fedrigo O."/>
            <person name="Jarvis E.D."/>
            <person name="Gemmell N."/>
        </authorList>
    </citation>
    <scope>NUCLEOTIDE SEQUENCE [LARGE SCALE GENOMIC DNA]</scope>
</reference>
<evidence type="ECO:0000256" key="4">
    <source>
        <dbReference type="ARBA" id="ARBA00013064"/>
    </source>
</evidence>
<dbReference type="FunFam" id="3.40.50.1000:FF:000123">
    <property type="entry name" value="glycerol-3-phosphate phosphatase"/>
    <property type="match status" value="1"/>
</dbReference>
<evidence type="ECO:0000256" key="12">
    <source>
        <dbReference type="ARBA" id="ARBA00042278"/>
    </source>
</evidence>
<name>A0A8C3GS53_CORMO</name>
<feature type="compositionally biased region" description="Basic residues" evidence="18">
    <location>
        <begin position="96"/>
        <end position="105"/>
    </location>
</feature>
<reference evidence="21" key="3">
    <citation type="submission" date="2025-09" db="UniProtKB">
        <authorList>
            <consortium name="Ensembl"/>
        </authorList>
    </citation>
    <scope>IDENTIFICATION</scope>
</reference>
<dbReference type="EC" id="3.1.3.21" evidence="10"/>
<evidence type="ECO:0000256" key="7">
    <source>
        <dbReference type="ARBA" id="ARBA00022842"/>
    </source>
</evidence>
<comment type="subunit">
    <text evidence="3">Homodimer.</text>
</comment>
<keyword evidence="19" id="KW-0812">Transmembrane</keyword>
<comment type="similarity">
    <text evidence="2">Belongs to the HAD-like hydrolase superfamily. CbbY/CbbZ/Gph/YieH family.</text>
</comment>
<dbReference type="Ensembl" id="ENSCMUT00000001686.2">
    <property type="protein sequence ID" value="ENSCMUP00000001571.2"/>
    <property type="gene ID" value="ENSCMUG00000001075.2"/>
</dbReference>
<evidence type="ECO:0000256" key="16">
    <source>
        <dbReference type="ARBA" id="ARBA00051722"/>
    </source>
</evidence>
<evidence type="ECO:0000256" key="18">
    <source>
        <dbReference type="SAM" id="MobiDB-lite"/>
    </source>
</evidence>
<dbReference type="SUPFAM" id="SSF56784">
    <property type="entry name" value="HAD-like"/>
    <property type="match status" value="1"/>
</dbReference>
<dbReference type="EC" id="3.1.3.48" evidence="4"/>
<evidence type="ECO:0000256" key="6">
    <source>
        <dbReference type="ARBA" id="ARBA00022801"/>
    </source>
</evidence>
<feature type="transmembrane region" description="Helical" evidence="19">
    <location>
        <begin position="485"/>
        <end position="509"/>
    </location>
</feature>
<feature type="transmembrane region" description="Helical" evidence="19">
    <location>
        <begin position="660"/>
        <end position="682"/>
    </location>
</feature>
<dbReference type="InterPro" id="IPR007084">
    <property type="entry name" value="BRICHOS_dom"/>
</dbReference>
<feature type="compositionally biased region" description="Basic residues" evidence="18">
    <location>
        <begin position="115"/>
        <end position="128"/>
    </location>
</feature>
<keyword evidence="7" id="KW-0460">Magnesium</keyword>
<dbReference type="SMART" id="SM01039">
    <property type="entry name" value="BRICHOS"/>
    <property type="match status" value="1"/>
</dbReference>
<evidence type="ECO:0000256" key="9">
    <source>
        <dbReference type="ARBA" id="ARBA00023277"/>
    </source>
</evidence>
<dbReference type="Pfam" id="PF13344">
    <property type="entry name" value="Hydrolase_6"/>
    <property type="match status" value="1"/>
</dbReference>
<evidence type="ECO:0000256" key="14">
    <source>
        <dbReference type="ARBA" id="ARBA00048354"/>
    </source>
</evidence>
<dbReference type="PANTHER" id="PTHR19288:SF92">
    <property type="entry name" value="GLYCEROL-3-PHOSPHATE PHOSPHATASE"/>
    <property type="match status" value="1"/>
</dbReference>
<dbReference type="Gene3D" id="3.30.390.150">
    <property type="match status" value="1"/>
</dbReference>
<keyword evidence="19" id="KW-0472">Membrane</keyword>
<dbReference type="NCBIfam" id="TIGR01460">
    <property type="entry name" value="HAD-SF-IIA"/>
    <property type="match status" value="1"/>
</dbReference>
<keyword evidence="22" id="KW-1185">Reference proteome</keyword>
<evidence type="ECO:0000256" key="15">
    <source>
        <dbReference type="ARBA" id="ARBA00049369"/>
    </source>
</evidence>
<feature type="compositionally biased region" description="Pro residues" evidence="18">
    <location>
        <begin position="38"/>
        <end position="47"/>
    </location>
</feature>
<comment type="function">
    <text evidence="17">Glycerol-3-phosphate phosphatase hydrolyzing glycerol-3-phosphate into glycerol. Thereby, regulates the cellular levels of glycerol-3-phosphate a metabolic intermediate of glucose, lipid and energy metabolism. Was also shown to have a 2-phosphoglycolate phosphatase activity and a tyrosine-protein phosphatase activity. However, their physiological relevance is unclear. In vitro, also has a phosphatase activity toward ADP, ATP, GDP and GTP.</text>
</comment>
<feature type="domain" description="BRICHOS" evidence="20">
    <location>
        <begin position="552"/>
        <end position="649"/>
    </location>
</feature>
<feature type="compositionally biased region" description="Low complexity" evidence="18">
    <location>
        <begin position="81"/>
        <end position="95"/>
    </location>
</feature>
<comment type="catalytic activity">
    <reaction evidence="14">
        <text>sn-glycerol 3-phosphate + H2O = glycerol + phosphate</text>
        <dbReference type="Rhea" id="RHEA:66372"/>
        <dbReference type="ChEBI" id="CHEBI:15377"/>
        <dbReference type="ChEBI" id="CHEBI:17754"/>
        <dbReference type="ChEBI" id="CHEBI:43474"/>
        <dbReference type="ChEBI" id="CHEBI:57597"/>
        <dbReference type="EC" id="3.1.3.21"/>
    </reaction>
</comment>
<accession>A0A8U7NF80</accession>
<evidence type="ECO:0000256" key="17">
    <source>
        <dbReference type="ARBA" id="ARBA00057228"/>
    </source>
</evidence>
<organism evidence="21 22">
    <name type="scientific">Corvus moneduloides</name>
    <name type="common">New Caledonian crow</name>
    <dbReference type="NCBI Taxonomy" id="1196302"/>
    <lineage>
        <taxon>Eukaryota</taxon>
        <taxon>Metazoa</taxon>
        <taxon>Chordata</taxon>
        <taxon>Craniata</taxon>
        <taxon>Vertebrata</taxon>
        <taxon>Euteleostomi</taxon>
        <taxon>Archelosauria</taxon>
        <taxon>Archosauria</taxon>
        <taxon>Dinosauria</taxon>
        <taxon>Saurischia</taxon>
        <taxon>Theropoda</taxon>
        <taxon>Coelurosauria</taxon>
        <taxon>Aves</taxon>
        <taxon>Neognathae</taxon>
        <taxon>Neoaves</taxon>
        <taxon>Telluraves</taxon>
        <taxon>Australaves</taxon>
        <taxon>Passeriformes</taxon>
        <taxon>Corvoidea</taxon>
        <taxon>Corvidae</taxon>
        <taxon>Corvus</taxon>
    </lineage>
</organism>
<evidence type="ECO:0000313" key="22">
    <source>
        <dbReference type="Proteomes" id="UP000694553"/>
    </source>
</evidence>
<feature type="compositionally biased region" description="Gly residues" evidence="18">
    <location>
        <begin position="143"/>
        <end position="154"/>
    </location>
</feature>
<evidence type="ECO:0000256" key="5">
    <source>
        <dbReference type="ARBA" id="ARBA00022723"/>
    </source>
</evidence>
<dbReference type="PANTHER" id="PTHR19288">
    <property type="entry name" value="4-NITROPHENYLPHOSPHATASE-RELATED"/>
    <property type="match status" value="1"/>
</dbReference>
<evidence type="ECO:0000313" key="21">
    <source>
        <dbReference type="Ensembl" id="ENSCMUP00000001571.2"/>
    </source>
</evidence>
<feature type="region of interest" description="Disordered" evidence="18">
    <location>
        <begin position="1"/>
        <end position="154"/>
    </location>
</feature>
<dbReference type="AlphaFoldDB" id="A0A8C3GS53"/>
<comment type="cofactor">
    <cofactor evidence="1">
        <name>Mg(2+)</name>
        <dbReference type="ChEBI" id="CHEBI:18420"/>
    </cofactor>
</comment>